<dbReference type="Proteomes" id="UP001480595">
    <property type="component" value="Unassembled WGS sequence"/>
</dbReference>
<dbReference type="RefSeq" id="XP_066707815.1">
    <property type="nucleotide sequence ID" value="XM_066866139.1"/>
</dbReference>
<sequence>MPKYLSSSHQPDLTKAAIVGTAAAERVVEPFEVIKWQIGTKFKYWHTPGETTAATTARIDPVSVGSTSCAGPVVIGSNCPFDAGRASPRPLASP</sequence>
<reference evidence="1 2" key="1">
    <citation type="submission" date="2023-01" db="EMBL/GenBank/DDBJ databases">
        <title>Analysis of 21 Apiospora genomes using comparative genomics revels a genus with tremendous synthesis potential of carbohydrate active enzymes and secondary metabolites.</title>
        <authorList>
            <person name="Sorensen T."/>
        </authorList>
    </citation>
    <scope>NUCLEOTIDE SEQUENCE [LARGE SCALE GENOMIC DNA]</scope>
    <source>
        <strain evidence="1 2">CBS 135458</strain>
    </source>
</reference>
<protein>
    <submittedName>
        <fullName evidence="1">Uncharacterized protein</fullName>
    </submittedName>
</protein>
<name>A0ABR1SUF1_9PEZI</name>
<proteinExistence type="predicted"/>
<organism evidence="1 2">
    <name type="scientific">Apiospora phragmitis</name>
    <dbReference type="NCBI Taxonomy" id="2905665"/>
    <lineage>
        <taxon>Eukaryota</taxon>
        <taxon>Fungi</taxon>
        <taxon>Dikarya</taxon>
        <taxon>Ascomycota</taxon>
        <taxon>Pezizomycotina</taxon>
        <taxon>Sordariomycetes</taxon>
        <taxon>Xylariomycetidae</taxon>
        <taxon>Amphisphaeriales</taxon>
        <taxon>Apiosporaceae</taxon>
        <taxon>Apiospora</taxon>
    </lineage>
</organism>
<dbReference type="EMBL" id="JAQQWL010000016">
    <property type="protein sequence ID" value="KAK8037963.1"/>
    <property type="molecule type" value="Genomic_DNA"/>
</dbReference>
<evidence type="ECO:0000313" key="2">
    <source>
        <dbReference type="Proteomes" id="UP001480595"/>
    </source>
</evidence>
<accession>A0ABR1SUF1</accession>
<gene>
    <name evidence="1" type="ORF">PG994_014730</name>
</gene>
<keyword evidence="2" id="KW-1185">Reference proteome</keyword>
<evidence type="ECO:0000313" key="1">
    <source>
        <dbReference type="EMBL" id="KAK8037963.1"/>
    </source>
</evidence>
<comment type="caution">
    <text evidence="1">The sequence shown here is derived from an EMBL/GenBank/DDBJ whole genome shotgun (WGS) entry which is preliminary data.</text>
</comment>
<dbReference type="GeneID" id="92099202"/>